<dbReference type="AlphaFoldDB" id="A0A7E4ZWI1"/>
<dbReference type="Proteomes" id="UP000492821">
    <property type="component" value="Unassembled WGS sequence"/>
</dbReference>
<evidence type="ECO:0000313" key="1">
    <source>
        <dbReference type="Proteomes" id="UP000492821"/>
    </source>
</evidence>
<protein>
    <submittedName>
        <fullName evidence="2">Secreted protein</fullName>
    </submittedName>
</protein>
<reference evidence="2" key="2">
    <citation type="submission" date="2020-10" db="UniProtKB">
        <authorList>
            <consortium name="WormBaseParasite"/>
        </authorList>
    </citation>
    <scope>IDENTIFICATION</scope>
</reference>
<accession>A0A7E4ZWI1</accession>
<evidence type="ECO:0000313" key="2">
    <source>
        <dbReference type="WBParaSite" id="Pan_g21512.t1"/>
    </source>
</evidence>
<sequence>MYLSITTLVCMPSTFTLSSMSHQKPRQSTKDRHHQIGMNFIFIAVFGFSGSCHSAPIQGCRVIPSCHGFSQHPSPFCPE</sequence>
<dbReference type="WBParaSite" id="Pan_g21512.t1">
    <property type="protein sequence ID" value="Pan_g21512.t1"/>
    <property type="gene ID" value="Pan_g21512"/>
</dbReference>
<reference evidence="1" key="1">
    <citation type="journal article" date="2013" name="Genetics">
        <title>The draft genome and transcriptome of Panagrellus redivivus are shaped by the harsh demands of a free-living lifestyle.</title>
        <authorList>
            <person name="Srinivasan J."/>
            <person name="Dillman A.R."/>
            <person name="Macchietto M.G."/>
            <person name="Heikkinen L."/>
            <person name="Lakso M."/>
            <person name="Fracchia K.M."/>
            <person name="Antoshechkin I."/>
            <person name="Mortazavi A."/>
            <person name="Wong G."/>
            <person name="Sternberg P.W."/>
        </authorList>
    </citation>
    <scope>NUCLEOTIDE SEQUENCE [LARGE SCALE GENOMIC DNA]</scope>
    <source>
        <strain evidence="1">MT8872</strain>
    </source>
</reference>
<name>A0A7E4ZWI1_PANRE</name>
<proteinExistence type="predicted"/>
<organism evidence="1 2">
    <name type="scientific">Panagrellus redivivus</name>
    <name type="common">Microworm</name>
    <dbReference type="NCBI Taxonomy" id="6233"/>
    <lineage>
        <taxon>Eukaryota</taxon>
        <taxon>Metazoa</taxon>
        <taxon>Ecdysozoa</taxon>
        <taxon>Nematoda</taxon>
        <taxon>Chromadorea</taxon>
        <taxon>Rhabditida</taxon>
        <taxon>Tylenchina</taxon>
        <taxon>Panagrolaimomorpha</taxon>
        <taxon>Panagrolaimoidea</taxon>
        <taxon>Panagrolaimidae</taxon>
        <taxon>Panagrellus</taxon>
    </lineage>
</organism>
<keyword evidence="1" id="KW-1185">Reference proteome</keyword>